<evidence type="ECO:0000313" key="1">
    <source>
        <dbReference type="EMBL" id="CAG8754464.1"/>
    </source>
</evidence>
<feature type="non-terminal residue" evidence="1">
    <location>
        <position position="165"/>
    </location>
</feature>
<keyword evidence="2" id="KW-1185">Reference proteome</keyword>
<dbReference type="EMBL" id="CAJVPT010055041">
    <property type="protein sequence ID" value="CAG8754464.1"/>
    <property type="molecule type" value="Genomic_DNA"/>
</dbReference>
<protein>
    <submittedName>
        <fullName evidence="1">1376_t:CDS:1</fullName>
    </submittedName>
</protein>
<reference evidence="1" key="1">
    <citation type="submission" date="2021-06" db="EMBL/GenBank/DDBJ databases">
        <authorList>
            <person name="Kallberg Y."/>
            <person name="Tangrot J."/>
            <person name="Rosling A."/>
        </authorList>
    </citation>
    <scope>NUCLEOTIDE SEQUENCE</scope>
    <source>
        <strain evidence="1">CL356</strain>
    </source>
</reference>
<comment type="caution">
    <text evidence="1">The sequence shown here is derived from an EMBL/GenBank/DDBJ whole genome shotgun (WGS) entry which is preliminary data.</text>
</comment>
<organism evidence="1 2">
    <name type="scientific">Acaulospora colombiana</name>
    <dbReference type="NCBI Taxonomy" id="27376"/>
    <lineage>
        <taxon>Eukaryota</taxon>
        <taxon>Fungi</taxon>
        <taxon>Fungi incertae sedis</taxon>
        <taxon>Mucoromycota</taxon>
        <taxon>Glomeromycotina</taxon>
        <taxon>Glomeromycetes</taxon>
        <taxon>Diversisporales</taxon>
        <taxon>Acaulosporaceae</taxon>
        <taxon>Acaulospora</taxon>
    </lineage>
</organism>
<proteinExistence type="predicted"/>
<gene>
    <name evidence="1" type="ORF">ACOLOM_LOCUS12876</name>
</gene>
<name>A0ACA9QJQ0_9GLOM</name>
<dbReference type="Proteomes" id="UP000789525">
    <property type="component" value="Unassembled WGS sequence"/>
</dbReference>
<evidence type="ECO:0000313" key="2">
    <source>
        <dbReference type="Proteomes" id="UP000789525"/>
    </source>
</evidence>
<sequence length="165" mass="18769">MGSKPVVFIDTPGIDETYMPSTNILLMSIGASFISSNERNIDTILYLHRISDNRMSGPAWRSFESFTSLCSQTKMPQLVLLTTMWTHVSPQVGTNREEQLTSDFWGDMIRNKCLVKRFDDSHESAWKILEPNDKTSAIKDHEHDINTQDTDTSIALNKQLEIQSS</sequence>
<accession>A0ACA9QJQ0</accession>